<proteinExistence type="predicted"/>
<evidence type="ECO:0000313" key="2">
    <source>
        <dbReference type="EMBL" id="JAP80851.1"/>
    </source>
</evidence>
<dbReference type="AlphaFoldDB" id="A0A131YSG4"/>
<protein>
    <submittedName>
        <fullName evidence="2">Ixodegrin B</fullName>
    </submittedName>
</protein>
<sequence length="151" mass="16504">MMATFSGSVILICACAVTLAAAFAAEMQFEVVPDTGRVEQHDVLFRQLPNQRNDVGGPCRNSNHCRPGMCCLLARNRTRTCQLMAGIGEKCTDGQVKGGAYPDHCPCLQGICSLRRDRRHNFGDNGVCVPETQGQRRVTSGTRQTQQFSTP</sequence>
<evidence type="ECO:0000256" key="1">
    <source>
        <dbReference type="SAM" id="SignalP"/>
    </source>
</evidence>
<dbReference type="EMBL" id="GEDV01007706">
    <property type="protein sequence ID" value="JAP80851.1"/>
    <property type="molecule type" value="Transcribed_RNA"/>
</dbReference>
<dbReference type="InterPro" id="IPR001981">
    <property type="entry name" value="Colipase"/>
</dbReference>
<feature type="chain" id="PRO_5007285887" evidence="1">
    <location>
        <begin position="21"/>
        <end position="151"/>
    </location>
</feature>
<name>A0A131YSG4_RHIAP</name>
<accession>A0A131YSG4</accession>
<keyword evidence="1" id="KW-0732">Signal</keyword>
<organism evidence="2">
    <name type="scientific">Rhipicephalus appendiculatus</name>
    <name type="common">Brown ear tick</name>
    <dbReference type="NCBI Taxonomy" id="34631"/>
    <lineage>
        <taxon>Eukaryota</taxon>
        <taxon>Metazoa</taxon>
        <taxon>Ecdysozoa</taxon>
        <taxon>Arthropoda</taxon>
        <taxon>Chelicerata</taxon>
        <taxon>Arachnida</taxon>
        <taxon>Acari</taxon>
        <taxon>Parasitiformes</taxon>
        <taxon>Ixodida</taxon>
        <taxon>Ixodoidea</taxon>
        <taxon>Ixodidae</taxon>
        <taxon>Rhipicephalinae</taxon>
        <taxon>Rhipicephalus</taxon>
        <taxon>Rhipicephalus</taxon>
    </lineage>
</organism>
<reference evidence="2" key="1">
    <citation type="journal article" date="2016" name="Ticks Tick Borne Dis.">
        <title>De novo assembly and annotation of the salivary gland transcriptome of Rhipicephalus appendiculatus male and female ticks during blood feeding.</title>
        <authorList>
            <person name="de Castro M.H."/>
            <person name="de Klerk D."/>
            <person name="Pienaar R."/>
            <person name="Latif A.A."/>
            <person name="Rees D.J."/>
            <person name="Mans B.J."/>
        </authorList>
    </citation>
    <scope>NUCLEOTIDE SEQUENCE</scope>
    <source>
        <tissue evidence="2">Salivary glands</tissue>
    </source>
</reference>
<dbReference type="GO" id="GO:0008047">
    <property type="term" value="F:enzyme activator activity"/>
    <property type="evidence" value="ECO:0007669"/>
    <property type="project" value="InterPro"/>
</dbReference>
<dbReference type="GO" id="GO:0016042">
    <property type="term" value="P:lipid catabolic process"/>
    <property type="evidence" value="ECO:0007669"/>
    <property type="project" value="InterPro"/>
</dbReference>
<dbReference type="GO" id="GO:0005576">
    <property type="term" value="C:extracellular region"/>
    <property type="evidence" value="ECO:0007669"/>
    <property type="project" value="InterPro"/>
</dbReference>
<feature type="signal peptide" evidence="1">
    <location>
        <begin position="1"/>
        <end position="20"/>
    </location>
</feature>
<dbReference type="Gene3D" id="2.10.80.10">
    <property type="entry name" value="Lipase, subunit A"/>
    <property type="match status" value="1"/>
</dbReference>
<dbReference type="PANTHER" id="PTHR10041">
    <property type="entry name" value="COLIPASE"/>
    <property type="match status" value="1"/>
</dbReference>
<dbReference type="GO" id="GO:0007586">
    <property type="term" value="P:digestion"/>
    <property type="evidence" value="ECO:0007669"/>
    <property type="project" value="InterPro"/>
</dbReference>
<dbReference type="PANTHER" id="PTHR10041:SF5">
    <property type="entry name" value="LEUCINE-RICH COLIPASE-LIKE PROTEIN 1"/>
    <property type="match status" value="1"/>
</dbReference>